<dbReference type="PROSITE" id="PS00086">
    <property type="entry name" value="CYTOCHROME_P450"/>
    <property type="match status" value="1"/>
</dbReference>
<keyword evidence="14" id="KW-1185">Reference proteome</keyword>
<dbReference type="FunFam" id="1.10.630.10:FF:000004">
    <property type="entry name" value="cytochrome P450 2D15 isoform X1"/>
    <property type="match status" value="1"/>
</dbReference>
<dbReference type="GO" id="GO:0016712">
    <property type="term" value="F:oxidoreductase activity, acting on paired donors, with incorporation or reduction of molecular oxygen, reduced flavin or flavoprotein as one donor, and incorporation of one atom of oxygen"/>
    <property type="evidence" value="ECO:0007669"/>
    <property type="project" value="TreeGrafter"/>
</dbReference>
<name>A0A7M4FW14_CROPO</name>
<evidence type="ECO:0000256" key="9">
    <source>
        <dbReference type="ARBA" id="ARBA00023136"/>
    </source>
</evidence>
<dbReference type="PANTHER" id="PTHR24300">
    <property type="entry name" value="CYTOCHROME P450 508A4-RELATED"/>
    <property type="match status" value="1"/>
</dbReference>
<evidence type="ECO:0000256" key="8">
    <source>
        <dbReference type="ARBA" id="ARBA00023033"/>
    </source>
</evidence>
<reference evidence="13" key="1">
    <citation type="submission" date="2025-08" db="UniProtKB">
        <authorList>
            <consortium name="Ensembl"/>
        </authorList>
    </citation>
    <scope>IDENTIFICATION</scope>
</reference>
<keyword evidence="9" id="KW-0472">Membrane</keyword>
<evidence type="ECO:0000256" key="10">
    <source>
        <dbReference type="PIRSR" id="PIRSR602401-1"/>
    </source>
</evidence>
<dbReference type="InterPro" id="IPR002401">
    <property type="entry name" value="Cyt_P450_E_grp-I"/>
</dbReference>
<keyword evidence="6 11" id="KW-0560">Oxidoreductase</keyword>
<dbReference type="Ensembl" id="ENSCPRT00005013312.1">
    <property type="protein sequence ID" value="ENSCPRP00005011283.1"/>
    <property type="gene ID" value="ENSCPRG00005007833.1"/>
</dbReference>
<dbReference type="PRINTS" id="PR00463">
    <property type="entry name" value="EP450I"/>
</dbReference>
<dbReference type="SUPFAM" id="SSF48264">
    <property type="entry name" value="Cytochrome P450"/>
    <property type="match status" value="1"/>
</dbReference>
<evidence type="ECO:0000256" key="2">
    <source>
        <dbReference type="ARBA" id="ARBA00004370"/>
    </source>
</evidence>
<dbReference type="GO" id="GO:0006805">
    <property type="term" value="P:xenobiotic metabolic process"/>
    <property type="evidence" value="ECO:0007669"/>
    <property type="project" value="TreeGrafter"/>
</dbReference>
<dbReference type="GO" id="GO:0008392">
    <property type="term" value="F:arachidonate epoxygenase activity"/>
    <property type="evidence" value="ECO:0007669"/>
    <property type="project" value="TreeGrafter"/>
</dbReference>
<dbReference type="InterPro" id="IPR001128">
    <property type="entry name" value="Cyt_P450"/>
</dbReference>
<dbReference type="PRINTS" id="PR00385">
    <property type="entry name" value="P450"/>
</dbReference>
<keyword evidence="5 10" id="KW-0479">Metal-binding</keyword>
<feature type="signal peptide" evidence="12">
    <location>
        <begin position="1"/>
        <end position="26"/>
    </location>
</feature>
<keyword evidence="8 11" id="KW-0503">Monooxygenase</keyword>
<evidence type="ECO:0000256" key="6">
    <source>
        <dbReference type="ARBA" id="ARBA00023002"/>
    </source>
</evidence>
<evidence type="ECO:0000256" key="4">
    <source>
        <dbReference type="ARBA" id="ARBA00022617"/>
    </source>
</evidence>
<gene>
    <name evidence="13" type="primary">LOC109315166</name>
</gene>
<feature type="binding site" description="axial binding residue" evidence="10">
    <location>
        <position position="439"/>
    </location>
    <ligand>
        <name>heme</name>
        <dbReference type="ChEBI" id="CHEBI:30413"/>
    </ligand>
    <ligandPart>
        <name>Fe</name>
        <dbReference type="ChEBI" id="CHEBI:18248"/>
    </ligandPart>
</feature>
<proteinExistence type="inferred from homology"/>
<evidence type="ECO:0000256" key="3">
    <source>
        <dbReference type="ARBA" id="ARBA00010617"/>
    </source>
</evidence>
<sequence>RMDAGTTGILILLLIFVLSLSSSSVAYPLNLSFMAQGEICALRADYFWQANLIISVIYPQLVEKYGPIFTVWLGSKPAVVLCGYEVTKDALVGHAEEFGGRPDLPFPRRMMEGGICTDPNSDLTWRELRKFTLTTLREFGMGKRTMSERIQKEAHFLVEAMADMKEAFEPNMTLIHAVANVICSVLFGSRFNYKDKDFLELLDTVTNYINYFNSPIARLYSTFPGILSYLPGVHNRVLTECEKLKNFIQEKVEFHKRTLDPASPRDCIDCFLIQSKKEKSTAWNIYTDKNLIGLVFSLFGAGTVSTSSSLLFCLLVLVKYPHIQAKIHQEIDEAFSANHVPSMEDRVKLPYTNAVIHEVQRYQPVHNENFPREVTRDTVFWGYTIPKGTPAIPMLDSVHTDPVQWETPKQFNLGHFLDENGHFRKREAFIPFSAGKRACPGEGLAQMELFLFLTILLQNFIFKAATEDKDMDVVSLWSGLEEKKLHYKFHLSFLPKCRGAGPDDL</sequence>
<dbReference type="InterPro" id="IPR050182">
    <property type="entry name" value="Cytochrome_P450_fam2"/>
</dbReference>
<evidence type="ECO:0000256" key="5">
    <source>
        <dbReference type="ARBA" id="ARBA00022723"/>
    </source>
</evidence>
<dbReference type="Proteomes" id="UP000594220">
    <property type="component" value="Unplaced"/>
</dbReference>
<dbReference type="AlphaFoldDB" id="A0A7M4FW14"/>
<comment type="subcellular location">
    <subcellularLocation>
        <location evidence="2">Membrane</location>
    </subcellularLocation>
</comment>
<dbReference type="Pfam" id="PF00067">
    <property type="entry name" value="p450"/>
    <property type="match status" value="1"/>
</dbReference>
<evidence type="ECO:0000313" key="13">
    <source>
        <dbReference type="Ensembl" id="ENSCPRP00005011283.1"/>
    </source>
</evidence>
<evidence type="ECO:0000256" key="1">
    <source>
        <dbReference type="ARBA" id="ARBA00001971"/>
    </source>
</evidence>
<accession>A0A7M4FW14</accession>
<evidence type="ECO:0000256" key="11">
    <source>
        <dbReference type="RuleBase" id="RU000461"/>
    </source>
</evidence>
<dbReference type="GO" id="GO:0019373">
    <property type="term" value="P:epoxygenase P450 pathway"/>
    <property type="evidence" value="ECO:0007669"/>
    <property type="project" value="TreeGrafter"/>
</dbReference>
<feature type="chain" id="PRO_5029493605" evidence="12">
    <location>
        <begin position="27"/>
        <end position="505"/>
    </location>
</feature>
<dbReference type="InterPro" id="IPR017972">
    <property type="entry name" value="Cyt_P450_CS"/>
</dbReference>
<dbReference type="GO" id="GO:0005737">
    <property type="term" value="C:cytoplasm"/>
    <property type="evidence" value="ECO:0007669"/>
    <property type="project" value="TreeGrafter"/>
</dbReference>
<dbReference type="GO" id="GO:0005506">
    <property type="term" value="F:iron ion binding"/>
    <property type="evidence" value="ECO:0007669"/>
    <property type="project" value="InterPro"/>
</dbReference>
<reference evidence="13" key="2">
    <citation type="submission" date="2025-09" db="UniProtKB">
        <authorList>
            <consortium name="Ensembl"/>
        </authorList>
    </citation>
    <scope>IDENTIFICATION</scope>
</reference>
<evidence type="ECO:0000256" key="12">
    <source>
        <dbReference type="SAM" id="SignalP"/>
    </source>
</evidence>
<dbReference type="GeneTree" id="ENSGT00940000165584"/>
<evidence type="ECO:0000256" key="7">
    <source>
        <dbReference type="ARBA" id="ARBA00023004"/>
    </source>
</evidence>
<comment type="cofactor">
    <cofactor evidence="1 10">
        <name>heme</name>
        <dbReference type="ChEBI" id="CHEBI:30413"/>
    </cofactor>
</comment>
<organism evidence="13 14">
    <name type="scientific">Crocodylus porosus</name>
    <name type="common">Saltwater crocodile</name>
    <name type="synonym">Estuarine crocodile</name>
    <dbReference type="NCBI Taxonomy" id="8502"/>
    <lineage>
        <taxon>Eukaryota</taxon>
        <taxon>Metazoa</taxon>
        <taxon>Chordata</taxon>
        <taxon>Craniata</taxon>
        <taxon>Vertebrata</taxon>
        <taxon>Euteleostomi</taxon>
        <taxon>Archelosauria</taxon>
        <taxon>Archosauria</taxon>
        <taxon>Crocodylia</taxon>
        <taxon>Longirostres</taxon>
        <taxon>Crocodylidae</taxon>
        <taxon>Crocodylus</taxon>
    </lineage>
</organism>
<dbReference type="GO" id="GO:0020037">
    <property type="term" value="F:heme binding"/>
    <property type="evidence" value="ECO:0007669"/>
    <property type="project" value="InterPro"/>
</dbReference>
<dbReference type="InterPro" id="IPR036396">
    <property type="entry name" value="Cyt_P450_sf"/>
</dbReference>
<protein>
    <submittedName>
        <fullName evidence="13">Cytochrome P450 2C5-like</fullName>
    </submittedName>
</protein>
<evidence type="ECO:0000313" key="14">
    <source>
        <dbReference type="Proteomes" id="UP000594220"/>
    </source>
</evidence>
<dbReference type="Gene3D" id="1.10.630.10">
    <property type="entry name" value="Cytochrome P450"/>
    <property type="match status" value="1"/>
</dbReference>
<keyword evidence="12" id="KW-0732">Signal</keyword>
<comment type="similarity">
    <text evidence="3 11">Belongs to the cytochrome P450 family.</text>
</comment>
<dbReference type="GO" id="GO:0016020">
    <property type="term" value="C:membrane"/>
    <property type="evidence" value="ECO:0007669"/>
    <property type="project" value="UniProtKB-SubCell"/>
</dbReference>
<keyword evidence="7 10" id="KW-0408">Iron</keyword>
<keyword evidence="4 10" id="KW-0349">Heme</keyword>
<dbReference type="PANTHER" id="PTHR24300:SF389">
    <property type="entry name" value="CYTOCHROME P450 2C20"/>
    <property type="match status" value="1"/>
</dbReference>